<dbReference type="Gene3D" id="2.40.50.140">
    <property type="entry name" value="Nucleic acid-binding proteins"/>
    <property type="match status" value="1"/>
</dbReference>
<comment type="caution">
    <text evidence="10">The sequence shown here is derived from an EMBL/GenBank/DDBJ whole genome shotgun (WGS) entry which is preliminary data.</text>
</comment>
<dbReference type="GO" id="GO:0080188">
    <property type="term" value="P:gene silencing by siRNA-directed DNA methylation"/>
    <property type="evidence" value="ECO:0007669"/>
    <property type="project" value="InterPro"/>
</dbReference>
<reference evidence="10" key="1">
    <citation type="journal article" date="2023" name="Mol. Ecol. Resour.">
        <title>Chromosome-level genome assembly of a triploid poplar Populus alba 'Berolinensis'.</title>
        <authorList>
            <person name="Chen S."/>
            <person name="Yu Y."/>
            <person name="Wang X."/>
            <person name="Wang S."/>
            <person name="Zhang T."/>
            <person name="Zhou Y."/>
            <person name="He R."/>
            <person name="Meng N."/>
            <person name="Wang Y."/>
            <person name="Liu W."/>
            <person name="Liu Z."/>
            <person name="Liu J."/>
            <person name="Guo Q."/>
            <person name="Huang H."/>
            <person name="Sederoff R.R."/>
            <person name="Wang G."/>
            <person name="Qu G."/>
            <person name="Chen S."/>
        </authorList>
    </citation>
    <scope>NUCLEOTIDE SEQUENCE</scope>
    <source>
        <strain evidence="10">SC-2020</strain>
    </source>
</reference>
<dbReference type="AlphaFoldDB" id="A0AAD6MC98"/>
<dbReference type="CDD" id="cd04452">
    <property type="entry name" value="S1_IF2_alpha"/>
    <property type="match status" value="1"/>
</dbReference>
<dbReference type="InterPro" id="IPR038588">
    <property type="entry name" value="XS_domain_sf"/>
</dbReference>
<evidence type="ECO:0000256" key="6">
    <source>
        <dbReference type="ARBA" id="ARBA00023158"/>
    </source>
</evidence>
<dbReference type="InterPro" id="IPR011488">
    <property type="entry name" value="TIF_2_asu"/>
</dbReference>
<proteinExistence type="inferred from homology"/>
<dbReference type="SMART" id="SM00316">
    <property type="entry name" value="S1"/>
    <property type="match status" value="1"/>
</dbReference>
<feature type="region of interest" description="Disordered" evidence="8">
    <location>
        <begin position="1115"/>
        <end position="1148"/>
    </location>
</feature>
<keyword evidence="11" id="KW-1185">Reference proteome</keyword>
<evidence type="ECO:0000313" key="11">
    <source>
        <dbReference type="Proteomes" id="UP001164929"/>
    </source>
</evidence>
<dbReference type="InterPro" id="IPR024055">
    <property type="entry name" value="TIF2_asu_C"/>
</dbReference>
<dbReference type="PANTHER" id="PTHR21596">
    <property type="entry name" value="RIBONUCLEASE P SUBUNIT P38"/>
    <property type="match status" value="1"/>
</dbReference>
<keyword evidence="4" id="KW-0648">Protein biosynthesis</keyword>
<evidence type="ECO:0000259" key="9">
    <source>
        <dbReference type="PROSITE" id="PS50126"/>
    </source>
</evidence>
<dbReference type="EMBL" id="JAQIZT010000010">
    <property type="protein sequence ID" value="KAJ6982888.1"/>
    <property type="molecule type" value="Genomic_DNA"/>
</dbReference>
<name>A0AAD6MC98_9ROSI</name>
<keyword evidence="5 7" id="KW-0175">Coiled coil</keyword>
<dbReference type="CDD" id="cd12266">
    <property type="entry name" value="RRM_like_XS"/>
    <property type="match status" value="1"/>
</dbReference>
<dbReference type="SUPFAM" id="SSF110993">
    <property type="entry name" value="eIF-2-alpha, C-terminal domain"/>
    <property type="match status" value="1"/>
</dbReference>
<feature type="domain" description="S1 motif" evidence="9">
    <location>
        <begin position="779"/>
        <end position="850"/>
    </location>
</feature>
<dbReference type="Pfam" id="PF03469">
    <property type="entry name" value="XH"/>
    <property type="match status" value="1"/>
</dbReference>
<keyword evidence="3" id="KW-0597">Phosphoprotein</keyword>
<organism evidence="10 11">
    <name type="scientific">Populus alba x Populus x berolinensis</name>
    <dbReference type="NCBI Taxonomy" id="444605"/>
    <lineage>
        <taxon>Eukaryota</taxon>
        <taxon>Viridiplantae</taxon>
        <taxon>Streptophyta</taxon>
        <taxon>Embryophyta</taxon>
        <taxon>Tracheophyta</taxon>
        <taxon>Spermatophyta</taxon>
        <taxon>Magnoliopsida</taxon>
        <taxon>eudicotyledons</taxon>
        <taxon>Gunneridae</taxon>
        <taxon>Pentapetalae</taxon>
        <taxon>rosids</taxon>
        <taxon>fabids</taxon>
        <taxon>Malpighiales</taxon>
        <taxon>Salicaceae</taxon>
        <taxon>Saliceae</taxon>
        <taxon>Populus</taxon>
    </lineage>
</organism>
<dbReference type="Gene3D" id="3.30.70.2890">
    <property type="entry name" value="XS domain"/>
    <property type="match status" value="1"/>
</dbReference>
<evidence type="ECO:0000256" key="7">
    <source>
        <dbReference type="SAM" id="Coils"/>
    </source>
</evidence>
<dbReference type="InterPro" id="IPR044126">
    <property type="entry name" value="S1_IF2_alpha"/>
</dbReference>
<feature type="compositionally biased region" description="Acidic residues" evidence="8">
    <location>
        <begin position="1121"/>
        <end position="1140"/>
    </location>
</feature>
<dbReference type="InterPro" id="IPR024054">
    <property type="entry name" value="TIF2_asu_middle_sf"/>
</dbReference>
<evidence type="ECO:0000256" key="4">
    <source>
        <dbReference type="ARBA" id="ARBA00022917"/>
    </source>
</evidence>
<evidence type="ECO:0000256" key="8">
    <source>
        <dbReference type="SAM" id="MobiDB-lite"/>
    </source>
</evidence>
<dbReference type="GO" id="GO:0003743">
    <property type="term" value="F:translation initiation factor activity"/>
    <property type="evidence" value="ECO:0007669"/>
    <property type="project" value="UniProtKB-KW"/>
</dbReference>
<evidence type="ECO:0000256" key="2">
    <source>
        <dbReference type="ARBA" id="ARBA00022540"/>
    </source>
</evidence>
<gene>
    <name evidence="10" type="ORF">NC653_025875</name>
</gene>
<keyword evidence="2" id="KW-0396">Initiation factor</keyword>
<dbReference type="SUPFAM" id="SSF116742">
    <property type="entry name" value="eIF2alpha middle domain-like"/>
    <property type="match status" value="1"/>
</dbReference>
<dbReference type="SUPFAM" id="SSF50249">
    <property type="entry name" value="Nucleic acid-binding proteins"/>
    <property type="match status" value="1"/>
</dbReference>
<sequence length="1148" mass="133030">MSLRSHERDIRESEFYEYEERHYKDLKKEIIRVRVSGSVYKCPYCHGRDYHLRELLQHASDLGRGSRRGALKEEAQHLALARYIRRHLDVKDRSESSSKRFKTEPPAVNDHNKEQLFVHSAKRPKTESLAEHDHDKEQLFIPFAERPKTESLAACDHDKEQPFVPSAKSPKTESHAVHDHEKEKLLVWPWMGVLANIQTEMKDGRRVGESGSKLRDELARKGFNPVRVHPLWGRHGHSGFAIVEFKKDWDGFNNAIMFEKDFDSNHCGKKEYTETPVRDRGQRLYGWIAQEDDYKASGLVGDHLRKNGDLKSVDGKQAEDQRKDAKLVSNLKSTLERKHDRLREMESRYKETSASLNKVMDQKEAMEKSYNEEIRKMQQNEHDHFEEISVEHEKATRLLLAQREELKQREKQLQRREVQNENDRLKLHHEKKMNERATLEQKRADESVLRLAEEQKREKEKLHKKIFDLEKKLDAKQALELEIECMKNSLQIMKHMGEDEDLDVKKKMDTVREELKEKKEELDGLEQLNQALIIKERKTNDELQDARKEMGDLDGKPFHEASKIKFLDEEADEKALELCSLWEDHLRDPSWHPFKVILDKEGNSKEIINEDDENLRSLKSEFGDEVYNAVVTALKEMNEYNPSGRYIIKELWNFKEERKATLNVYAEFAGLRFLVYFGKQMCMQSPLNFTTAPIAVIMNGIIFGSNSLQRKYHRREAAATPAQNPTAIFSFANHTHRDRDCKKNLHTHKIPNSINQAIMATHSPNLECRMYESRYPEVDMAVMIQVKNIADMGAYVSLLEYNNIEGMILFSELSRRRIRSVSSLIKVGRIEPVMVLRVDKEKGYIDLSKRRVSEEDIQACEERYNKSKLVHSIMRHVAETLGIDLEELYVNIGWPLYRKYGHAFEVRIWSSSFWRFFLFDLLCTTQGIDMQAFKIMVNDPDSVLDPLTREVKETGPDGQEVTKVVPAVSEEIKEALIRNIRRRMTPQPLKIRADIEMKCFQFDGVLHIKVHFAFLALPSFPVGGVLALDQDAMRKAEAAGNADCPVKIKLVAPPLYVLTTQTLDKDQGISILTQAIAACTEAIEAQKGKLVVKEPPRAVSERDDKLLTEHMLKLRNANEEISGDEDSEEEEDTGLGDADVENAVGIME</sequence>
<dbReference type="Pfam" id="PF03470">
    <property type="entry name" value="zf-XS"/>
    <property type="match status" value="1"/>
</dbReference>
<dbReference type="Gene3D" id="1.10.150.190">
    <property type="entry name" value="Translation initiation factor 2, subunit 1, domain 2"/>
    <property type="match status" value="1"/>
</dbReference>
<comment type="similarity">
    <text evidence="1">Belongs to the eIF-2-alpha family.</text>
</comment>
<dbReference type="FunFam" id="2.40.50.140:FF:000015">
    <property type="entry name" value="Eukaryotic translation initiation factor 2 subunit alpha"/>
    <property type="match status" value="1"/>
</dbReference>
<dbReference type="Pfam" id="PF00575">
    <property type="entry name" value="S1"/>
    <property type="match status" value="1"/>
</dbReference>
<dbReference type="Pfam" id="PF03468">
    <property type="entry name" value="XS"/>
    <property type="match status" value="1"/>
</dbReference>
<dbReference type="FunFam" id="1.10.150.190:FF:000003">
    <property type="entry name" value="Eukaryotic translation initiation factor 2 subunit alpha"/>
    <property type="match status" value="1"/>
</dbReference>
<dbReference type="InterPro" id="IPR003029">
    <property type="entry name" value="S1_domain"/>
</dbReference>
<dbReference type="PANTHER" id="PTHR21596:SF23">
    <property type="entry name" value="FACTOR OF DNA METHYLATION 4"/>
    <property type="match status" value="1"/>
</dbReference>
<evidence type="ECO:0000256" key="5">
    <source>
        <dbReference type="ARBA" id="ARBA00023054"/>
    </source>
</evidence>
<dbReference type="Gene3D" id="3.30.70.1130">
    <property type="entry name" value="EIF_2_alpha"/>
    <property type="match status" value="1"/>
</dbReference>
<accession>A0AAD6MC98</accession>
<dbReference type="GO" id="GO:0003723">
    <property type="term" value="F:RNA binding"/>
    <property type="evidence" value="ECO:0007669"/>
    <property type="project" value="InterPro"/>
</dbReference>
<dbReference type="InterPro" id="IPR005379">
    <property type="entry name" value="FDM1-5/IDN2_XH"/>
</dbReference>
<dbReference type="InterPro" id="IPR005380">
    <property type="entry name" value="XS_domain"/>
</dbReference>
<evidence type="ECO:0000256" key="3">
    <source>
        <dbReference type="ARBA" id="ARBA00022553"/>
    </source>
</evidence>
<dbReference type="InterPro" id="IPR012340">
    <property type="entry name" value="NA-bd_OB-fold"/>
</dbReference>
<dbReference type="InterPro" id="IPR045177">
    <property type="entry name" value="FDM1-5/IDN2"/>
</dbReference>
<dbReference type="InterPro" id="IPR005381">
    <property type="entry name" value="Znf-XS_domain"/>
</dbReference>
<keyword evidence="6" id="KW-0943">RNA-mediated gene silencing</keyword>
<feature type="coiled-coil region" evidence="7">
    <location>
        <begin position="328"/>
        <end position="549"/>
    </location>
</feature>
<dbReference type="PROSITE" id="PS50126">
    <property type="entry name" value="S1"/>
    <property type="match status" value="1"/>
</dbReference>
<dbReference type="Proteomes" id="UP001164929">
    <property type="component" value="Chromosome 10"/>
</dbReference>
<protein>
    <recommendedName>
        <fullName evidence="9">S1 motif domain-containing protein</fullName>
    </recommendedName>
</protein>
<dbReference type="Pfam" id="PF07541">
    <property type="entry name" value="EIF_2_alpha"/>
    <property type="match status" value="1"/>
</dbReference>
<evidence type="ECO:0000313" key="10">
    <source>
        <dbReference type="EMBL" id="KAJ6982888.1"/>
    </source>
</evidence>
<evidence type="ECO:0000256" key="1">
    <source>
        <dbReference type="ARBA" id="ARBA00007223"/>
    </source>
</evidence>